<feature type="domain" description="Aspartate/ornithine carbamoyltransferase Asp/Orn-binding" evidence="8">
    <location>
        <begin position="146"/>
        <end position="287"/>
    </location>
</feature>
<accession>A0A6V7RHC8</accession>
<evidence type="ECO:0000256" key="2">
    <source>
        <dbReference type="ARBA" id="ARBA00008896"/>
    </source>
</evidence>
<evidence type="ECO:0000259" key="9">
    <source>
        <dbReference type="Pfam" id="PF02729"/>
    </source>
</evidence>
<dbReference type="PROSITE" id="PS00097">
    <property type="entry name" value="CARBAMOYLTRANSFERASE"/>
    <property type="match status" value="1"/>
</dbReference>
<evidence type="ECO:0000313" key="10">
    <source>
        <dbReference type="EMBL" id="CAD2077002.1"/>
    </source>
</evidence>
<proteinExistence type="inferred from homology"/>
<dbReference type="HAMAP" id="MF_00001">
    <property type="entry name" value="Asp_carb_tr"/>
    <property type="match status" value="1"/>
</dbReference>
<dbReference type="Pfam" id="PF02729">
    <property type="entry name" value="OTCace_N"/>
    <property type="match status" value="1"/>
</dbReference>
<comment type="pathway">
    <text evidence="1 7">Pyrimidine metabolism; UMP biosynthesis via de novo pathway; (S)-dihydroorotate from bicarbonate: step 2/3.</text>
</comment>
<dbReference type="Proteomes" id="UP000588186">
    <property type="component" value="Unassembled WGS sequence"/>
</dbReference>
<evidence type="ECO:0000256" key="4">
    <source>
        <dbReference type="ARBA" id="ARBA00022975"/>
    </source>
</evidence>
<dbReference type="InterPro" id="IPR036901">
    <property type="entry name" value="Asp/Orn_carbamoylTrfase_sf"/>
</dbReference>
<evidence type="ECO:0000256" key="3">
    <source>
        <dbReference type="ARBA" id="ARBA00022679"/>
    </source>
</evidence>
<comment type="function">
    <text evidence="5 7">Catalyzes the condensation of carbamoyl phosphate and aspartate to form carbamoyl aspartate and inorganic phosphate, the committed step in the de novo pyrimidine nucleotide biosynthesis pathway.</text>
</comment>
<dbReference type="EC" id="2.1.3.2" evidence="7"/>
<dbReference type="Gene3D" id="3.40.50.1370">
    <property type="entry name" value="Aspartate/ornithine carbamoyltransferase"/>
    <property type="match status" value="2"/>
</dbReference>
<reference evidence="10 11" key="1">
    <citation type="submission" date="2020-07" db="EMBL/GenBank/DDBJ databases">
        <authorList>
            <person name="Criscuolo A."/>
        </authorList>
    </citation>
    <scope>NUCLEOTIDE SEQUENCE [LARGE SCALE GENOMIC DNA]</scope>
    <source>
        <strain evidence="10">CIP107946</strain>
    </source>
</reference>
<dbReference type="GO" id="GO:0006207">
    <property type="term" value="P:'de novo' pyrimidine nucleobase biosynthetic process"/>
    <property type="evidence" value="ECO:0007669"/>
    <property type="project" value="InterPro"/>
</dbReference>
<dbReference type="RefSeq" id="WP_186078030.1">
    <property type="nucleotide sequence ID" value="NZ_CAJEWB010000010.1"/>
</dbReference>
<feature type="binding site" evidence="7">
    <location>
        <position position="159"/>
    </location>
    <ligand>
        <name>L-aspartate</name>
        <dbReference type="ChEBI" id="CHEBI:29991"/>
    </ligand>
</feature>
<feature type="binding site" evidence="7">
    <location>
        <position position="209"/>
    </location>
    <ligand>
        <name>L-aspartate</name>
        <dbReference type="ChEBI" id="CHEBI:29991"/>
    </ligand>
</feature>
<dbReference type="GO" id="GO:0016597">
    <property type="term" value="F:amino acid binding"/>
    <property type="evidence" value="ECO:0007669"/>
    <property type="project" value="InterPro"/>
</dbReference>
<dbReference type="PRINTS" id="PR00101">
    <property type="entry name" value="ATCASE"/>
</dbReference>
<dbReference type="AlphaFoldDB" id="A0A6V7RHC8"/>
<dbReference type="InterPro" id="IPR002082">
    <property type="entry name" value="Asp_carbamoyltransf"/>
</dbReference>
<feature type="binding site" evidence="7">
    <location>
        <position position="49"/>
    </location>
    <ligand>
        <name>carbamoyl phosphate</name>
        <dbReference type="ChEBI" id="CHEBI:58228"/>
    </ligand>
</feature>
<name>A0A6V7RHC8_9BACL</name>
<feature type="binding site" evidence="7">
    <location>
        <position position="251"/>
    </location>
    <ligand>
        <name>carbamoyl phosphate</name>
        <dbReference type="ChEBI" id="CHEBI:58228"/>
    </ligand>
</feature>
<comment type="subunit">
    <text evidence="7">Heterododecamer (2C3:3R2) of six catalytic PyrB chains organized as two trimers (C3), and six regulatory PyrI chains organized as three dimers (R2).</text>
</comment>
<evidence type="ECO:0000256" key="5">
    <source>
        <dbReference type="ARBA" id="ARBA00043884"/>
    </source>
</evidence>
<dbReference type="GO" id="GO:0004070">
    <property type="term" value="F:aspartate carbamoyltransferase activity"/>
    <property type="evidence" value="ECO:0007669"/>
    <property type="project" value="UniProtKB-UniRule"/>
</dbReference>
<evidence type="ECO:0000256" key="7">
    <source>
        <dbReference type="HAMAP-Rule" id="MF_00001"/>
    </source>
</evidence>
<keyword evidence="3 7" id="KW-0808">Transferase</keyword>
<feature type="domain" description="Aspartate/ornithine carbamoyltransferase carbamoyl-P binding" evidence="9">
    <location>
        <begin position="2"/>
        <end position="139"/>
    </location>
</feature>
<dbReference type="PANTHER" id="PTHR45753:SF6">
    <property type="entry name" value="ASPARTATE CARBAMOYLTRANSFERASE"/>
    <property type="match status" value="1"/>
</dbReference>
<dbReference type="UniPathway" id="UPA00070">
    <property type="reaction ID" value="UER00116"/>
</dbReference>
<dbReference type="NCBIfam" id="NF002032">
    <property type="entry name" value="PRK00856.1"/>
    <property type="match status" value="1"/>
</dbReference>
<sequence>MKNLLSMEDVSPREIYEIISRAQEIKKGNYNKFSSDKTIVNLFFETSTRTKSSFEMAEYKLGIHAIPFEVSQSAVQKGESLYDTCKTLEAIGADALVIRHPDVKYYEQLKNIKIPIINGGDGSGSHPSQSLLDMMTMYEHHGRIHDLKVVIVGDIIHSRVAKSNATALEKMGAKVYFSGPPEYQDKTLDVPYMELDDAIEVCDVVMMLRVQNERHDRRMSMTNEEYNEKYGINEARVARMKDDAILMHPAPMNRGVEITDACVEGDKSVIFEQMANGVFVRMSILEQLIQGDEDRALEKSKVMAR</sequence>
<feature type="binding site" evidence="7">
    <location>
        <position position="126"/>
    </location>
    <ligand>
        <name>carbamoyl phosphate</name>
        <dbReference type="ChEBI" id="CHEBI:58228"/>
    </ligand>
</feature>
<dbReference type="PRINTS" id="PR00100">
    <property type="entry name" value="AOTCASE"/>
</dbReference>
<dbReference type="SUPFAM" id="SSF53671">
    <property type="entry name" value="Aspartate/ornithine carbamoyltransferase"/>
    <property type="match status" value="1"/>
</dbReference>
<gene>
    <name evidence="7 10" type="primary">pyrB</name>
    <name evidence="10" type="ORF">JEOPIN946_01386</name>
</gene>
<comment type="caution">
    <text evidence="10">The sequence shown here is derived from an EMBL/GenBank/DDBJ whole genome shotgun (WGS) entry which is preliminary data.</text>
</comment>
<evidence type="ECO:0000259" key="8">
    <source>
        <dbReference type="Pfam" id="PF00185"/>
    </source>
</evidence>
<dbReference type="NCBIfam" id="TIGR00670">
    <property type="entry name" value="asp_carb_tr"/>
    <property type="match status" value="1"/>
</dbReference>
<dbReference type="FunFam" id="3.40.50.1370:FF:000011">
    <property type="entry name" value="Aspartate carbamoyltransferase"/>
    <property type="match status" value="1"/>
</dbReference>
<feature type="binding site" evidence="7">
    <location>
        <position position="129"/>
    </location>
    <ligand>
        <name>carbamoyl phosphate</name>
        <dbReference type="ChEBI" id="CHEBI:58228"/>
    </ligand>
</feature>
<feature type="binding site" evidence="7">
    <location>
        <position position="77"/>
    </location>
    <ligand>
        <name>L-aspartate</name>
        <dbReference type="ChEBI" id="CHEBI:29991"/>
    </ligand>
</feature>
<keyword evidence="11" id="KW-1185">Reference proteome</keyword>
<dbReference type="GO" id="GO:0005829">
    <property type="term" value="C:cytosol"/>
    <property type="evidence" value="ECO:0007669"/>
    <property type="project" value="TreeGrafter"/>
</dbReference>
<feature type="binding site" evidence="7">
    <location>
        <position position="250"/>
    </location>
    <ligand>
        <name>carbamoyl phosphate</name>
        <dbReference type="ChEBI" id="CHEBI:58228"/>
    </ligand>
</feature>
<feature type="binding site" evidence="7">
    <location>
        <position position="50"/>
    </location>
    <ligand>
        <name>carbamoyl phosphate</name>
        <dbReference type="ChEBI" id="CHEBI:58228"/>
    </ligand>
</feature>
<dbReference type="InterPro" id="IPR006132">
    <property type="entry name" value="Asp/Orn_carbamoyltranf_P-bd"/>
</dbReference>
<evidence type="ECO:0000313" key="11">
    <source>
        <dbReference type="Proteomes" id="UP000588186"/>
    </source>
</evidence>
<dbReference type="InterPro" id="IPR006130">
    <property type="entry name" value="Asp/Orn_carbamoylTrfase"/>
</dbReference>
<comment type="catalytic activity">
    <reaction evidence="6 7">
        <text>carbamoyl phosphate + L-aspartate = N-carbamoyl-L-aspartate + phosphate + H(+)</text>
        <dbReference type="Rhea" id="RHEA:20013"/>
        <dbReference type="ChEBI" id="CHEBI:15378"/>
        <dbReference type="ChEBI" id="CHEBI:29991"/>
        <dbReference type="ChEBI" id="CHEBI:32814"/>
        <dbReference type="ChEBI" id="CHEBI:43474"/>
        <dbReference type="ChEBI" id="CHEBI:58228"/>
        <dbReference type="EC" id="2.1.3.2"/>
    </reaction>
</comment>
<dbReference type="Pfam" id="PF00185">
    <property type="entry name" value="OTCace"/>
    <property type="match status" value="1"/>
</dbReference>
<keyword evidence="4 7" id="KW-0665">Pyrimidine biosynthesis</keyword>
<evidence type="ECO:0000256" key="6">
    <source>
        <dbReference type="ARBA" id="ARBA00048859"/>
    </source>
</evidence>
<organism evidence="10 11">
    <name type="scientific">Phocicoccus pinnipedialis</name>
    <dbReference type="NCBI Taxonomy" id="110845"/>
    <lineage>
        <taxon>Bacteria</taxon>
        <taxon>Bacillati</taxon>
        <taxon>Bacillota</taxon>
        <taxon>Bacilli</taxon>
        <taxon>Bacillales</taxon>
        <taxon>Salinicoccaceae</taxon>
        <taxon>Phocicoccus</taxon>
    </lineage>
</organism>
<evidence type="ECO:0000256" key="1">
    <source>
        <dbReference type="ARBA" id="ARBA00004852"/>
    </source>
</evidence>
<dbReference type="GO" id="GO:0044205">
    <property type="term" value="P:'de novo' UMP biosynthetic process"/>
    <property type="evidence" value="ECO:0007669"/>
    <property type="project" value="UniProtKB-UniRule"/>
</dbReference>
<protein>
    <recommendedName>
        <fullName evidence="7">Aspartate carbamoyltransferase</fullName>
        <ecNumber evidence="7">2.1.3.2</ecNumber>
    </recommendedName>
    <alternativeName>
        <fullName evidence="7">Aspartate transcarbamylase</fullName>
        <shortName evidence="7">ATCase</shortName>
    </alternativeName>
</protein>
<dbReference type="GO" id="GO:0006520">
    <property type="term" value="P:amino acid metabolic process"/>
    <property type="evidence" value="ECO:0007669"/>
    <property type="project" value="InterPro"/>
</dbReference>
<dbReference type="EMBL" id="CAJEWB010000010">
    <property type="protein sequence ID" value="CAD2077002.1"/>
    <property type="molecule type" value="Genomic_DNA"/>
</dbReference>
<dbReference type="PANTHER" id="PTHR45753">
    <property type="entry name" value="ORNITHINE CARBAMOYLTRANSFERASE, MITOCHONDRIAL"/>
    <property type="match status" value="1"/>
</dbReference>
<feature type="binding site" evidence="7">
    <location>
        <position position="99"/>
    </location>
    <ligand>
        <name>carbamoyl phosphate</name>
        <dbReference type="ChEBI" id="CHEBI:58228"/>
    </ligand>
</feature>
<dbReference type="InterPro" id="IPR006131">
    <property type="entry name" value="Asp_carbamoyltransf_Asp/Orn-bd"/>
</dbReference>
<comment type="similarity">
    <text evidence="2 7">Belongs to the aspartate/ornithine carbamoyltransferase superfamily. ATCase family.</text>
</comment>